<reference evidence="2 3" key="1">
    <citation type="submission" date="2023-07" db="EMBL/GenBank/DDBJ databases">
        <title>Sequencing the genomes of 1000 actinobacteria strains.</title>
        <authorList>
            <person name="Klenk H.-P."/>
        </authorList>
    </citation>
    <scope>NUCLEOTIDE SEQUENCE [LARGE SCALE GENOMIC DNA]</scope>
    <source>
        <strain evidence="2 3">DSM 44709</strain>
    </source>
</reference>
<dbReference type="RefSeq" id="WP_307236191.1">
    <property type="nucleotide sequence ID" value="NZ_JAUSUZ010000001.1"/>
</dbReference>
<organism evidence="2 3">
    <name type="scientific">Catenuloplanes indicus</name>
    <dbReference type="NCBI Taxonomy" id="137267"/>
    <lineage>
        <taxon>Bacteria</taxon>
        <taxon>Bacillati</taxon>
        <taxon>Actinomycetota</taxon>
        <taxon>Actinomycetes</taxon>
        <taxon>Micromonosporales</taxon>
        <taxon>Micromonosporaceae</taxon>
        <taxon>Catenuloplanes</taxon>
    </lineage>
</organism>
<evidence type="ECO:0000256" key="1">
    <source>
        <dbReference type="SAM" id="Phobius"/>
    </source>
</evidence>
<evidence type="ECO:0000313" key="3">
    <source>
        <dbReference type="Proteomes" id="UP001240236"/>
    </source>
</evidence>
<keyword evidence="1" id="KW-1133">Transmembrane helix</keyword>
<dbReference type="AlphaFoldDB" id="A0AAE3VW08"/>
<proteinExistence type="predicted"/>
<protein>
    <submittedName>
        <fullName evidence="2">Uncharacterized protein</fullName>
    </submittedName>
</protein>
<keyword evidence="3" id="KW-1185">Reference proteome</keyword>
<accession>A0AAE3VW08</accession>
<name>A0AAE3VW08_9ACTN</name>
<comment type="caution">
    <text evidence="2">The sequence shown here is derived from an EMBL/GenBank/DDBJ whole genome shotgun (WGS) entry which is preliminary data.</text>
</comment>
<dbReference type="EMBL" id="JAUSUZ010000001">
    <property type="protein sequence ID" value="MDQ0364632.1"/>
    <property type="molecule type" value="Genomic_DNA"/>
</dbReference>
<dbReference type="PROSITE" id="PS51318">
    <property type="entry name" value="TAT"/>
    <property type="match status" value="1"/>
</dbReference>
<dbReference type="Proteomes" id="UP001240236">
    <property type="component" value="Unassembled WGS sequence"/>
</dbReference>
<gene>
    <name evidence="2" type="ORF">J2S42_001301</name>
</gene>
<dbReference type="InterPro" id="IPR006311">
    <property type="entry name" value="TAT_signal"/>
</dbReference>
<evidence type="ECO:0000313" key="2">
    <source>
        <dbReference type="EMBL" id="MDQ0364632.1"/>
    </source>
</evidence>
<feature type="transmembrane region" description="Helical" evidence="1">
    <location>
        <begin position="12"/>
        <end position="35"/>
    </location>
</feature>
<keyword evidence="1" id="KW-0472">Membrane</keyword>
<sequence>METRRQFVGRAASGAGYAAIVATTALIVGSAVALLEAWRPW</sequence>
<keyword evidence="1" id="KW-0812">Transmembrane</keyword>